<sequence length="68" mass="7601">MRAVFLLQKPYTYATQVRRGPVARTGPRSPDPRAPAPEPRPPSPDLCVGNCPEHPLLLNYMSKRFPTS</sequence>
<keyword evidence="3" id="KW-1185">Reference proteome</keyword>
<reference evidence="2 3" key="1">
    <citation type="submission" date="2021-06" db="EMBL/GenBank/DDBJ databases">
        <title>A haploid diamondback moth (Plutella xylostella L.) genome assembly resolves 31 chromosomes and identifies a diamide resistance mutation.</title>
        <authorList>
            <person name="Ward C.M."/>
            <person name="Perry K.D."/>
            <person name="Baker G."/>
            <person name="Powis K."/>
            <person name="Heckel D.G."/>
            <person name="Baxter S.W."/>
        </authorList>
    </citation>
    <scope>NUCLEOTIDE SEQUENCE [LARGE SCALE GENOMIC DNA]</scope>
    <source>
        <strain evidence="2 3">LV</strain>
        <tissue evidence="2">Single pupa</tissue>
    </source>
</reference>
<dbReference type="Proteomes" id="UP000823941">
    <property type="component" value="Chromosome 19"/>
</dbReference>
<protein>
    <submittedName>
        <fullName evidence="2">Uncharacterized protein</fullName>
    </submittedName>
</protein>
<feature type="region of interest" description="Disordered" evidence="1">
    <location>
        <begin position="16"/>
        <end position="45"/>
    </location>
</feature>
<proteinExistence type="predicted"/>
<gene>
    <name evidence="2" type="ORF">JYU34_014835</name>
</gene>
<dbReference type="EMBL" id="JAHIBW010000019">
    <property type="protein sequence ID" value="KAG7301806.1"/>
    <property type="molecule type" value="Genomic_DNA"/>
</dbReference>
<organism evidence="2 3">
    <name type="scientific">Plutella xylostella</name>
    <name type="common">Diamondback moth</name>
    <name type="synonym">Plutella maculipennis</name>
    <dbReference type="NCBI Taxonomy" id="51655"/>
    <lineage>
        <taxon>Eukaryota</taxon>
        <taxon>Metazoa</taxon>
        <taxon>Ecdysozoa</taxon>
        <taxon>Arthropoda</taxon>
        <taxon>Hexapoda</taxon>
        <taxon>Insecta</taxon>
        <taxon>Pterygota</taxon>
        <taxon>Neoptera</taxon>
        <taxon>Endopterygota</taxon>
        <taxon>Lepidoptera</taxon>
        <taxon>Glossata</taxon>
        <taxon>Ditrysia</taxon>
        <taxon>Yponomeutoidea</taxon>
        <taxon>Plutellidae</taxon>
        <taxon>Plutella</taxon>
    </lineage>
</organism>
<accession>A0ABQ7Q997</accession>
<name>A0ABQ7Q997_PLUXY</name>
<evidence type="ECO:0000313" key="2">
    <source>
        <dbReference type="EMBL" id="KAG7301806.1"/>
    </source>
</evidence>
<feature type="compositionally biased region" description="Pro residues" evidence="1">
    <location>
        <begin position="32"/>
        <end position="44"/>
    </location>
</feature>
<comment type="caution">
    <text evidence="2">The sequence shown here is derived from an EMBL/GenBank/DDBJ whole genome shotgun (WGS) entry which is preliminary data.</text>
</comment>
<evidence type="ECO:0000313" key="3">
    <source>
        <dbReference type="Proteomes" id="UP000823941"/>
    </source>
</evidence>
<evidence type="ECO:0000256" key="1">
    <source>
        <dbReference type="SAM" id="MobiDB-lite"/>
    </source>
</evidence>